<protein>
    <recommendedName>
        <fullName evidence="1">DOG1 domain-containing protein</fullName>
    </recommendedName>
</protein>
<dbReference type="PROSITE" id="PS51806">
    <property type="entry name" value="DOG1"/>
    <property type="match status" value="1"/>
</dbReference>
<gene>
    <name evidence="2" type="ORF">J5N97_004389</name>
</gene>
<keyword evidence="3" id="KW-1185">Reference proteome</keyword>
<dbReference type="GO" id="GO:0006351">
    <property type="term" value="P:DNA-templated transcription"/>
    <property type="evidence" value="ECO:0007669"/>
    <property type="project" value="InterPro"/>
</dbReference>
<dbReference type="AlphaFoldDB" id="A0A9D5D8A5"/>
<dbReference type="InterPro" id="IPR051886">
    <property type="entry name" value="Seed_Dev/Stress_Resp_Reg"/>
</dbReference>
<feature type="domain" description="DOG1" evidence="1">
    <location>
        <begin position="3"/>
        <end position="205"/>
    </location>
</feature>
<accession>A0A9D5D8A5</accession>
<dbReference type="InterPro" id="IPR025422">
    <property type="entry name" value="TGA_domain"/>
</dbReference>
<reference evidence="2" key="2">
    <citation type="journal article" date="2022" name="Hortic Res">
        <title>The genome of Dioscorea zingiberensis sheds light on the biosynthesis, origin and evolution of the medicinally important diosgenin saponins.</title>
        <authorList>
            <person name="Li Y."/>
            <person name="Tan C."/>
            <person name="Li Z."/>
            <person name="Guo J."/>
            <person name="Li S."/>
            <person name="Chen X."/>
            <person name="Wang C."/>
            <person name="Dai X."/>
            <person name="Yang H."/>
            <person name="Song W."/>
            <person name="Hou L."/>
            <person name="Xu J."/>
            <person name="Tong Z."/>
            <person name="Xu A."/>
            <person name="Yuan X."/>
            <person name="Wang W."/>
            <person name="Yang Q."/>
            <person name="Chen L."/>
            <person name="Sun Z."/>
            <person name="Wang K."/>
            <person name="Pan B."/>
            <person name="Chen J."/>
            <person name="Bao Y."/>
            <person name="Liu F."/>
            <person name="Qi X."/>
            <person name="Gang D.R."/>
            <person name="Wen J."/>
            <person name="Li J."/>
        </authorList>
    </citation>
    <scope>NUCLEOTIDE SEQUENCE</scope>
    <source>
        <strain evidence="2">Dzin_1.0</strain>
    </source>
</reference>
<name>A0A9D5D8A5_9LILI</name>
<dbReference type="PANTHER" id="PTHR46354">
    <property type="entry name" value="DOG1 DOMAIN-CONTAINING PROTEIN"/>
    <property type="match status" value="1"/>
</dbReference>
<evidence type="ECO:0000259" key="1">
    <source>
        <dbReference type="PROSITE" id="PS51806"/>
    </source>
</evidence>
<dbReference type="OrthoDB" id="1889475at2759"/>
<organism evidence="2 3">
    <name type="scientific">Dioscorea zingiberensis</name>
    <dbReference type="NCBI Taxonomy" id="325984"/>
    <lineage>
        <taxon>Eukaryota</taxon>
        <taxon>Viridiplantae</taxon>
        <taxon>Streptophyta</taxon>
        <taxon>Embryophyta</taxon>
        <taxon>Tracheophyta</taxon>
        <taxon>Spermatophyta</taxon>
        <taxon>Magnoliopsida</taxon>
        <taxon>Liliopsida</taxon>
        <taxon>Dioscoreales</taxon>
        <taxon>Dioscoreaceae</taxon>
        <taxon>Dioscorea</taxon>
    </lineage>
</organism>
<dbReference type="GO" id="GO:0043565">
    <property type="term" value="F:sequence-specific DNA binding"/>
    <property type="evidence" value="ECO:0007669"/>
    <property type="project" value="InterPro"/>
</dbReference>
<evidence type="ECO:0000313" key="3">
    <source>
        <dbReference type="Proteomes" id="UP001085076"/>
    </source>
</evidence>
<dbReference type="PANTHER" id="PTHR46354:SF4">
    <property type="entry name" value="PROTEIN DOG1-LIKE 3"/>
    <property type="match status" value="1"/>
</dbReference>
<proteinExistence type="predicted"/>
<comment type="caution">
    <text evidence="2">The sequence shown here is derived from an EMBL/GenBank/DDBJ whole genome shotgun (WGS) entry which is preliminary data.</text>
</comment>
<dbReference type="Proteomes" id="UP001085076">
    <property type="component" value="Miscellaneous, Linkage group lg01"/>
</dbReference>
<dbReference type="EMBL" id="JAGGNH010000001">
    <property type="protein sequence ID" value="KAJ0986033.1"/>
    <property type="molecule type" value="Genomic_DNA"/>
</dbReference>
<evidence type="ECO:0000313" key="2">
    <source>
        <dbReference type="EMBL" id="KAJ0986033.1"/>
    </source>
</evidence>
<sequence length="210" mass="24174">MEGEEFQRFHDQWMNQLEGILQQLRAAIMESEPNQRVLVSKTMEHYQAYYDAKSEMVQKKVELVLSPPWLSSMERVLLWMGGPRPTVVFGAVALRGMGEEEVKKMEEMKGEMRRREHEVEDMMRIVQVGVAALVRVKKGSVEEGWVMDKVVTGVRKVVEAADVLRMEVMMRVIEVLSSGQAVEFLNSVLSLLVRLHDWGVATDRKRPDKD</sequence>
<reference evidence="2" key="1">
    <citation type="submission" date="2021-03" db="EMBL/GenBank/DDBJ databases">
        <authorList>
            <person name="Li Z."/>
            <person name="Yang C."/>
        </authorList>
    </citation>
    <scope>NUCLEOTIDE SEQUENCE</scope>
    <source>
        <strain evidence="2">Dzin_1.0</strain>
        <tissue evidence="2">Leaf</tissue>
    </source>
</reference>
<dbReference type="Pfam" id="PF14144">
    <property type="entry name" value="DOG1"/>
    <property type="match status" value="1"/>
</dbReference>